<dbReference type="GO" id="GO:0003700">
    <property type="term" value="F:DNA-binding transcription factor activity"/>
    <property type="evidence" value="ECO:0007669"/>
    <property type="project" value="InterPro"/>
</dbReference>
<keyword evidence="7" id="KW-1185">Reference proteome</keyword>
<organism evidence="6 7">
    <name type="scientific">Streptomyces morookaense</name>
    <name type="common">Streptoverticillium morookaense</name>
    <dbReference type="NCBI Taxonomy" id="1970"/>
    <lineage>
        <taxon>Bacteria</taxon>
        <taxon>Bacillati</taxon>
        <taxon>Actinomycetota</taxon>
        <taxon>Actinomycetes</taxon>
        <taxon>Kitasatosporales</taxon>
        <taxon>Streptomycetaceae</taxon>
        <taxon>Streptomyces</taxon>
    </lineage>
</organism>
<dbReference type="Pfam" id="PF12833">
    <property type="entry name" value="HTH_18"/>
    <property type="match status" value="1"/>
</dbReference>
<dbReference type="InterPro" id="IPR018060">
    <property type="entry name" value="HTH_AraC"/>
</dbReference>
<keyword evidence="2" id="KW-0238">DNA-binding</keyword>
<dbReference type="PROSITE" id="PS01124">
    <property type="entry name" value="HTH_ARAC_FAMILY_2"/>
    <property type="match status" value="1"/>
</dbReference>
<dbReference type="Pfam" id="PF14525">
    <property type="entry name" value="AraC_binding_2"/>
    <property type="match status" value="1"/>
</dbReference>
<gene>
    <name evidence="6" type="ORF">HG542_28215</name>
</gene>
<proteinExistence type="predicted"/>
<feature type="region of interest" description="Disordered" evidence="4">
    <location>
        <begin position="312"/>
        <end position="359"/>
    </location>
</feature>
<dbReference type="GO" id="GO:0043565">
    <property type="term" value="F:sequence-specific DNA binding"/>
    <property type="evidence" value="ECO:0007669"/>
    <property type="project" value="InterPro"/>
</dbReference>
<dbReference type="EMBL" id="JABBXF010000083">
    <property type="protein sequence ID" value="NVK81509.1"/>
    <property type="molecule type" value="Genomic_DNA"/>
</dbReference>
<accession>A0A7Y7EAG6</accession>
<dbReference type="InterPro" id="IPR020449">
    <property type="entry name" value="Tscrpt_reg_AraC-type_HTH"/>
</dbReference>
<evidence type="ECO:0000256" key="3">
    <source>
        <dbReference type="ARBA" id="ARBA00023163"/>
    </source>
</evidence>
<protein>
    <submittedName>
        <fullName evidence="6">Helix-turn-helix domain-containing protein</fullName>
    </submittedName>
</protein>
<dbReference type="SUPFAM" id="SSF46689">
    <property type="entry name" value="Homeodomain-like"/>
    <property type="match status" value="1"/>
</dbReference>
<dbReference type="InterPro" id="IPR009057">
    <property type="entry name" value="Homeodomain-like_sf"/>
</dbReference>
<evidence type="ECO:0000256" key="4">
    <source>
        <dbReference type="SAM" id="MobiDB-lite"/>
    </source>
</evidence>
<dbReference type="InterPro" id="IPR035418">
    <property type="entry name" value="AraC-bd_2"/>
</dbReference>
<dbReference type="PRINTS" id="PR00032">
    <property type="entry name" value="HTHARAC"/>
</dbReference>
<dbReference type="AlphaFoldDB" id="A0A7Y7EAG6"/>
<evidence type="ECO:0000259" key="5">
    <source>
        <dbReference type="PROSITE" id="PS01124"/>
    </source>
</evidence>
<dbReference type="SMART" id="SM00342">
    <property type="entry name" value="HTH_ARAC"/>
    <property type="match status" value="1"/>
</dbReference>
<evidence type="ECO:0000256" key="2">
    <source>
        <dbReference type="ARBA" id="ARBA00023125"/>
    </source>
</evidence>
<feature type="domain" description="HTH araC/xylS-type" evidence="5">
    <location>
        <begin position="216"/>
        <end position="317"/>
    </location>
</feature>
<dbReference type="RefSeq" id="WP_171086300.1">
    <property type="nucleotide sequence ID" value="NZ_BNBU01000003.1"/>
</dbReference>
<comment type="caution">
    <text evidence="6">The sequence shown here is derived from an EMBL/GenBank/DDBJ whole genome shotgun (WGS) entry which is preliminary data.</text>
</comment>
<dbReference type="Proteomes" id="UP000587462">
    <property type="component" value="Unassembled WGS sequence"/>
</dbReference>
<feature type="compositionally biased region" description="Basic and acidic residues" evidence="4">
    <location>
        <begin position="344"/>
        <end position="359"/>
    </location>
</feature>
<name>A0A7Y7EAG6_STRMO</name>
<dbReference type="PANTHER" id="PTHR46796:SF6">
    <property type="entry name" value="ARAC SUBFAMILY"/>
    <property type="match status" value="1"/>
</dbReference>
<reference evidence="6 7" key="1">
    <citation type="submission" date="2020-04" db="EMBL/GenBank/DDBJ databases">
        <title>Draft Genome Sequence of Streptomyces morookaense DSM 40503, an 8-azaguanine-producing strain.</title>
        <authorList>
            <person name="Qi J."/>
            <person name="Gao J.-M."/>
        </authorList>
    </citation>
    <scope>NUCLEOTIDE SEQUENCE [LARGE SCALE GENOMIC DNA]</scope>
    <source>
        <strain evidence="6 7">DSM 40503</strain>
    </source>
</reference>
<sequence>MGMRVTTSSVADDEKADFWSGVVSRTLVPVEVRPLTGRPFDGLVESHRLGYVRISTLEADAARLSRTAALIARAPLSEPQIGVGLQVSGRAVLEQDGRRAEVPPGGLVLYDTARPYTVDCPERFRTHLFHLPRRLLGVPERDLRHASAMAIGPAEGYGSVLLPFLGVLAASAHSCPAPVGDRLAGSVADLFSALIAQLSRARAAHEPGTPNEHLVHRVREYIDHHLGDPGLSPERIARAHHISVRYLHRLFEGAGVTVSRLIQQLRLDACARELARRGRTTPTVSAVAQRWGFIDPAHFSRAFRAAYGVPPREWRSRRNDGAGRRAAGPTAEGHDDLPVPCPISRDRTGRSGRQPFEEH</sequence>
<evidence type="ECO:0000256" key="1">
    <source>
        <dbReference type="ARBA" id="ARBA00023015"/>
    </source>
</evidence>
<evidence type="ECO:0000313" key="7">
    <source>
        <dbReference type="Proteomes" id="UP000587462"/>
    </source>
</evidence>
<dbReference type="Gene3D" id="1.10.10.60">
    <property type="entry name" value="Homeodomain-like"/>
    <property type="match status" value="1"/>
</dbReference>
<feature type="compositionally biased region" description="Basic and acidic residues" evidence="4">
    <location>
        <begin position="312"/>
        <end position="323"/>
    </location>
</feature>
<keyword evidence="3" id="KW-0804">Transcription</keyword>
<dbReference type="InterPro" id="IPR050204">
    <property type="entry name" value="AraC_XylS_family_regulators"/>
</dbReference>
<keyword evidence="1" id="KW-0805">Transcription regulation</keyword>
<evidence type="ECO:0000313" key="6">
    <source>
        <dbReference type="EMBL" id="NVK81509.1"/>
    </source>
</evidence>
<dbReference type="PANTHER" id="PTHR46796">
    <property type="entry name" value="HTH-TYPE TRANSCRIPTIONAL ACTIVATOR RHAS-RELATED"/>
    <property type="match status" value="1"/>
</dbReference>